<name>X1FXM7_9ZZZZ</name>
<accession>X1FXM7</accession>
<comment type="caution">
    <text evidence="1">The sequence shown here is derived from an EMBL/GenBank/DDBJ whole genome shotgun (WGS) entry which is preliminary data.</text>
</comment>
<dbReference type="EMBL" id="BARU01011863">
    <property type="protein sequence ID" value="GAH34074.1"/>
    <property type="molecule type" value="Genomic_DNA"/>
</dbReference>
<gene>
    <name evidence="1" type="ORF">S03H2_22122</name>
</gene>
<evidence type="ECO:0000313" key="1">
    <source>
        <dbReference type="EMBL" id="GAH34074.1"/>
    </source>
</evidence>
<sequence length="50" mass="5698">MKRKRSTIKYAIDANKNLVKARDVGVINSRAISARTNEKLQRNTINTNKP</sequence>
<dbReference type="AlphaFoldDB" id="X1FXM7"/>
<reference evidence="1" key="1">
    <citation type="journal article" date="2014" name="Front. Microbiol.">
        <title>High frequency of phylogenetically diverse reductive dehalogenase-homologous genes in deep subseafloor sedimentary metagenomes.</title>
        <authorList>
            <person name="Kawai M."/>
            <person name="Futagami T."/>
            <person name="Toyoda A."/>
            <person name="Takaki Y."/>
            <person name="Nishi S."/>
            <person name="Hori S."/>
            <person name="Arai W."/>
            <person name="Tsubouchi T."/>
            <person name="Morono Y."/>
            <person name="Uchiyama I."/>
            <person name="Ito T."/>
            <person name="Fujiyama A."/>
            <person name="Inagaki F."/>
            <person name="Takami H."/>
        </authorList>
    </citation>
    <scope>NUCLEOTIDE SEQUENCE</scope>
    <source>
        <strain evidence="1">Expedition CK06-06</strain>
    </source>
</reference>
<organism evidence="1">
    <name type="scientific">marine sediment metagenome</name>
    <dbReference type="NCBI Taxonomy" id="412755"/>
    <lineage>
        <taxon>unclassified sequences</taxon>
        <taxon>metagenomes</taxon>
        <taxon>ecological metagenomes</taxon>
    </lineage>
</organism>
<protein>
    <submittedName>
        <fullName evidence="1">Uncharacterized protein</fullName>
    </submittedName>
</protein>
<proteinExistence type="predicted"/>